<sequence length="90" mass="10178">MAREHSFSIGLPDNIVYCNQFLDALQGKLDKYYFPTYENDALLCTLSDGDEDERNVSEDVPVISEDVSNLRALKQNSVLKSMLKSRGSCR</sequence>
<evidence type="ECO:0000256" key="2">
    <source>
        <dbReference type="ARBA" id="ARBA00022833"/>
    </source>
</evidence>
<keyword evidence="4" id="KW-1185">Reference proteome</keyword>
<gene>
    <name evidence="3" type="ORF">OYC64_021964</name>
</gene>
<dbReference type="PANTHER" id="PTHR13267:SF3">
    <property type="entry name" value="ZINC FINGER PROTEIN 277"/>
    <property type="match status" value="1"/>
</dbReference>
<reference evidence="3 4" key="2">
    <citation type="journal article" date="2024" name="G3 (Bethesda)">
        <title>The genome of the cryopelagic Antarctic bald notothen, Trematomus borchgrevinki.</title>
        <authorList>
            <person name="Rayamajhi N."/>
            <person name="Rivera-Colon A.G."/>
            <person name="Minhas B.F."/>
            <person name="Cheng C.C."/>
            <person name="Catchen J.M."/>
        </authorList>
    </citation>
    <scope>NUCLEOTIDE SEQUENCE [LARGE SCALE GENOMIC DNA]</scope>
    <source>
        <strain evidence="3">AGRC-2024</strain>
    </source>
</reference>
<dbReference type="Proteomes" id="UP001619887">
    <property type="component" value="Unassembled WGS sequence"/>
</dbReference>
<comment type="caution">
    <text evidence="3">The sequence shown here is derived from an EMBL/GenBank/DDBJ whole genome shotgun (WGS) entry which is preliminary data.</text>
</comment>
<keyword evidence="1" id="KW-0479">Metal-binding</keyword>
<name>A0ABD2G2L6_PAGBO</name>
<organism evidence="3 4">
    <name type="scientific">Pagothenia borchgrevinki</name>
    <name type="common">Bald rockcod</name>
    <name type="synonym">Trematomus borchgrevinki</name>
    <dbReference type="NCBI Taxonomy" id="8213"/>
    <lineage>
        <taxon>Eukaryota</taxon>
        <taxon>Metazoa</taxon>
        <taxon>Chordata</taxon>
        <taxon>Craniata</taxon>
        <taxon>Vertebrata</taxon>
        <taxon>Euteleostomi</taxon>
        <taxon>Actinopterygii</taxon>
        <taxon>Neopterygii</taxon>
        <taxon>Teleostei</taxon>
        <taxon>Neoteleostei</taxon>
        <taxon>Acanthomorphata</taxon>
        <taxon>Eupercaria</taxon>
        <taxon>Perciformes</taxon>
        <taxon>Notothenioidei</taxon>
        <taxon>Nototheniidae</taxon>
        <taxon>Pagothenia</taxon>
    </lineage>
</organism>
<evidence type="ECO:0000313" key="3">
    <source>
        <dbReference type="EMBL" id="KAL3047906.1"/>
    </source>
</evidence>
<accession>A0ABD2G2L6</accession>
<evidence type="ECO:0000313" key="4">
    <source>
        <dbReference type="Proteomes" id="UP001619887"/>
    </source>
</evidence>
<dbReference type="InterPro" id="IPR040048">
    <property type="entry name" value="ZNF277"/>
</dbReference>
<dbReference type="PANTHER" id="PTHR13267">
    <property type="entry name" value="ZINC FINGER PROTEIN 277"/>
    <property type="match status" value="1"/>
</dbReference>
<reference evidence="3 4" key="1">
    <citation type="journal article" date="2022" name="G3 (Bethesda)">
        <title>Evaluating Illumina-, Nanopore-, and PacBio-based genome assembly strategies with the bald notothen, Trematomus borchgrevinki.</title>
        <authorList>
            <person name="Rayamajhi N."/>
            <person name="Cheng C.C."/>
            <person name="Catchen J.M."/>
        </authorList>
    </citation>
    <scope>NUCLEOTIDE SEQUENCE [LARGE SCALE GENOMIC DNA]</scope>
    <source>
        <strain evidence="3">AGRC-2024</strain>
    </source>
</reference>
<evidence type="ECO:0000256" key="1">
    <source>
        <dbReference type="ARBA" id="ARBA00022723"/>
    </source>
</evidence>
<dbReference type="GO" id="GO:0046872">
    <property type="term" value="F:metal ion binding"/>
    <property type="evidence" value="ECO:0007669"/>
    <property type="project" value="UniProtKB-KW"/>
</dbReference>
<dbReference type="AlphaFoldDB" id="A0ABD2G2L6"/>
<protein>
    <submittedName>
        <fullName evidence="3">Uncharacterized protein</fullName>
    </submittedName>
</protein>
<keyword evidence="2" id="KW-0862">Zinc</keyword>
<dbReference type="EMBL" id="JBIYXZ010002084">
    <property type="protein sequence ID" value="KAL3047906.1"/>
    <property type="molecule type" value="Genomic_DNA"/>
</dbReference>
<proteinExistence type="predicted"/>